<reference evidence="5 6" key="1">
    <citation type="submission" date="2023-04" db="EMBL/GenBank/DDBJ databases">
        <title>Forest soil microbial communities from Buena Vista Peninsula, Colon Province, Panama.</title>
        <authorList>
            <person name="Bouskill N."/>
        </authorList>
    </citation>
    <scope>NUCLEOTIDE SEQUENCE [LARGE SCALE GENOMIC DNA]</scope>
    <source>
        <strain evidence="5 6">GGS1</strain>
    </source>
</reference>
<evidence type="ECO:0000256" key="3">
    <source>
        <dbReference type="ARBA" id="ARBA00022840"/>
    </source>
</evidence>
<dbReference type="SMART" id="SM00796">
    <property type="entry name" value="AHS1"/>
    <property type="match status" value="1"/>
</dbReference>
<dbReference type="PANTHER" id="PTHR34698:SF2">
    <property type="entry name" value="5-OXOPROLINASE SUBUNIT B"/>
    <property type="match status" value="1"/>
</dbReference>
<evidence type="ECO:0000256" key="2">
    <source>
        <dbReference type="ARBA" id="ARBA00022801"/>
    </source>
</evidence>
<dbReference type="Pfam" id="PF02682">
    <property type="entry name" value="CT_C_D"/>
    <property type="match status" value="1"/>
</dbReference>
<evidence type="ECO:0000313" key="6">
    <source>
        <dbReference type="Proteomes" id="UP001160499"/>
    </source>
</evidence>
<dbReference type="InterPro" id="IPR029000">
    <property type="entry name" value="Cyclophilin-like_dom_sf"/>
</dbReference>
<dbReference type="NCBIfam" id="TIGR00370">
    <property type="entry name" value="5-oxoprolinase subunit PxpB"/>
    <property type="match status" value="1"/>
</dbReference>
<comment type="caution">
    <text evidence="5">The sequence shown here is derived from an EMBL/GenBank/DDBJ whole genome shotgun (WGS) entry which is preliminary data.</text>
</comment>
<keyword evidence="6" id="KW-1185">Reference proteome</keyword>
<keyword evidence="1" id="KW-0547">Nucleotide-binding</keyword>
<proteinExistence type="predicted"/>
<dbReference type="Proteomes" id="UP001160499">
    <property type="component" value="Unassembled WGS sequence"/>
</dbReference>
<keyword evidence="3" id="KW-0067">ATP-binding</keyword>
<dbReference type="PANTHER" id="PTHR34698">
    <property type="entry name" value="5-OXOPROLINASE SUBUNIT B"/>
    <property type="match status" value="1"/>
</dbReference>
<dbReference type="GO" id="GO:0004860">
    <property type="term" value="F:protein kinase inhibitor activity"/>
    <property type="evidence" value="ECO:0007669"/>
    <property type="project" value="UniProtKB-KW"/>
</dbReference>
<evidence type="ECO:0000256" key="1">
    <source>
        <dbReference type="ARBA" id="ARBA00022741"/>
    </source>
</evidence>
<organism evidence="5 6">
    <name type="scientific">Streptomyces pseudovenezuelae</name>
    <dbReference type="NCBI Taxonomy" id="67350"/>
    <lineage>
        <taxon>Bacteria</taxon>
        <taxon>Bacillati</taxon>
        <taxon>Actinomycetota</taxon>
        <taxon>Actinomycetes</taxon>
        <taxon>Kitasatosporales</taxon>
        <taxon>Streptomycetaceae</taxon>
        <taxon>Streptomyces</taxon>
        <taxon>Streptomyces aurantiacus group</taxon>
    </lineage>
</organism>
<name>A0ABT6LPE0_9ACTN</name>
<keyword evidence="5" id="KW-0649">Protein kinase inhibitor</keyword>
<sequence length="205" mass="21686">MKALPVGDNALLVEVSSGEEAQALHAELLRRRAEGALSVREIVPAARTVLLDGLDDPARLASELTASEVPPAPPRTGAAVEIPVRYDGPDLADVAALWDVDEREAVRIHADTEFTVAFCGFAPGFGYLTGLPPRYDVPRRATPRTAVPAGSVALAGPYTGVYPRSSPGGWQLIGRTDVVLWDHARAPAALLSPGTRVRFVPVGHS</sequence>
<dbReference type="InterPro" id="IPR003833">
    <property type="entry name" value="CT_C_D"/>
</dbReference>
<dbReference type="SUPFAM" id="SSF50891">
    <property type="entry name" value="Cyclophilin-like"/>
    <property type="match status" value="1"/>
</dbReference>
<feature type="domain" description="Carboxyltransferase" evidence="4">
    <location>
        <begin position="1"/>
        <end position="191"/>
    </location>
</feature>
<evidence type="ECO:0000313" key="5">
    <source>
        <dbReference type="EMBL" id="MDH6217229.1"/>
    </source>
</evidence>
<accession>A0ABT6LPE0</accession>
<dbReference type="InterPro" id="IPR010016">
    <property type="entry name" value="PxpB"/>
</dbReference>
<dbReference type="EMBL" id="JARXVH010000006">
    <property type="protein sequence ID" value="MDH6217229.1"/>
    <property type="molecule type" value="Genomic_DNA"/>
</dbReference>
<dbReference type="Gene3D" id="3.30.1360.40">
    <property type="match status" value="1"/>
</dbReference>
<protein>
    <submittedName>
        <fullName evidence="5">KipI family sensor histidine kinase inhibitor</fullName>
    </submittedName>
</protein>
<keyword evidence="2" id="KW-0378">Hydrolase</keyword>
<dbReference type="RefSeq" id="WP_280878147.1">
    <property type="nucleotide sequence ID" value="NZ_JARXVH010000006.1"/>
</dbReference>
<evidence type="ECO:0000259" key="4">
    <source>
        <dbReference type="SMART" id="SM00796"/>
    </source>
</evidence>
<dbReference type="Gene3D" id="2.40.100.10">
    <property type="entry name" value="Cyclophilin-like"/>
    <property type="match status" value="1"/>
</dbReference>
<gene>
    <name evidence="5" type="ORF">M2283_004547</name>
</gene>